<reference evidence="1" key="1">
    <citation type="submission" date="2006-12" db="EMBL/GenBank/DDBJ databases">
        <title>Complete sequence of Pyrobaculum islandicum DSM 4184.</title>
        <authorList>
            <person name="Copeland A."/>
            <person name="Lucas S."/>
            <person name="Lapidus A."/>
            <person name="Barry K."/>
            <person name="Detter J.C."/>
            <person name="Glavina del Rio T."/>
            <person name="Dalin E."/>
            <person name="Tice H."/>
            <person name="Pitluck S."/>
            <person name="Meincke L."/>
            <person name="Brettin T."/>
            <person name="Bruce D."/>
            <person name="Han C."/>
            <person name="Tapia R."/>
            <person name="Gilna P."/>
            <person name="Schmutz J."/>
            <person name="Larimer F."/>
            <person name="Land M."/>
            <person name="Hauser L."/>
            <person name="Kyrpides N."/>
            <person name="Mikhailova N."/>
            <person name="Cozen A.E."/>
            <person name="Fitz-Gibbon S.T."/>
            <person name="House C.H."/>
            <person name="Saltikov C."/>
            <person name="Lowe T."/>
            <person name="Richardson P."/>
        </authorList>
    </citation>
    <scope>NUCLEOTIDE SEQUENCE [LARGE SCALE GENOMIC DNA]</scope>
    <source>
        <strain evidence="1">DSM 4184</strain>
    </source>
</reference>
<name>A1RRG2_PYRIL</name>
<dbReference type="Proteomes" id="UP000002595">
    <property type="component" value="Chromosome"/>
</dbReference>
<accession>A1RRG2</accession>
<dbReference type="AlphaFoldDB" id="A1RRG2"/>
<dbReference type="KEGG" id="pis:Pisl_0366"/>
<dbReference type="STRING" id="384616.Pisl_0366"/>
<protein>
    <submittedName>
        <fullName evidence="1">Uncharacterized protein</fullName>
    </submittedName>
</protein>
<dbReference type="OrthoDB" id="24817at2157"/>
<gene>
    <name evidence="1" type="ordered locus">Pisl_0366</name>
</gene>
<dbReference type="RefSeq" id="WP_011762121.1">
    <property type="nucleotide sequence ID" value="NC_008701.1"/>
</dbReference>
<dbReference type="eggNOG" id="arCOG05647">
    <property type="taxonomic scope" value="Archaea"/>
</dbReference>
<proteinExistence type="predicted"/>
<organism evidence="1 2">
    <name type="scientific">Pyrobaculum islandicum (strain DSM 4184 / JCM 9189 / GEO3)</name>
    <dbReference type="NCBI Taxonomy" id="384616"/>
    <lineage>
        <taxon>Archaea</taxon>
        <taxon>Thermoproteota</taxon>
        <taxon>Thermoprotei</taxon>
        <taxon>Thermoproteales</taxon>
        <taxon>Thermoproteaceae</taxon>
        <taxon>Pyrobaculum</taxon>
    </lineage>
</organism>
<dbReference type="GeneID" id="4616888"/>
<evidence type="ECO:0000313" key="1">
    <source>
        <dbReference type="EMBL" id="ABL87544.1"/>
    </source>
</evidence>
<evidence type="ECO:0000313" key="2">
    <source>
        <dbReference type="Proteomes" id="UP000002595"/>
    </source>
</evidence>
<dbReference type="HOGENOM" id="CLU_1821084_0_0_2"/>
<keyword evidence="2" id="KW-1185">Reference proteome</keyword>
<dbReference type="EMBL" id="CP000504">
    <property type="protein sequence ID" value="ABL87544.1"/>
    <property type="molecule type" value="Genomic_DNA"/>
</dbReference>
<sequence length="141" mass="15801">MIVVSSTNIEKLIWHLRSLVPQIESTPILLARRQVGNYTIGLGTLGYIYTALSSVLETLVEADKMAEDLKLRDYTVVIGPDESYITPASLPEVIPTLPQPREIPPLPREETRLNTFGCHDLTPGMVKFCVDNVEIAYYLSR</sequence>